<keyword evidence="3" id="KW-1185">Reference proteome</keyword>
<protein>
    <submittedName>
        <fullName evidence="2">Maleylpyruvate isomerase family mycothiol-dependent enzyme</fullName>
    </submittedName>
</protein>
<dbReference type="Pfam" id="PF11716">
    <property type="entry name" value="MDMPI_N"/>
    <property type="match status" value="1"/>
</dbReference>
<reference evidence="3" key="1">
    <citation type="submission" date="2023-07" db="EMBL/GenBank/DDBJ databases">
        <title>30 novel species of actinomycetes from the DSMZ collection.</title>
        <authorList>
            <person name="Nouioui I."/>
        </authorList>
    </citation>
    <scope>NUCLEOTIDE SEQUENCE [LARGE SCALE GENOMIC DNA]</scope>
    <source>
        <strain evidence="3">DSM 45834</strain>
    </source>
</reference>
<dbReference type="Gene3D" id="1.20.120.450">
    <property type="entry name" value="dinb family like domain"/>
    <property type="match status" value="1"/>
</dbReference>
<organism evidence="2 3">
    <name type="scientific">Pseudonocardia charpentierae</name>
    <dbReference type="NCBI Taxonomy" id="3075545"/>
    <lineage>
        <taxon>Bacteria</taxon>
        <taxon>Bacillati</taxon>
        <taxon>Actinomycetota</taxon>
        <taxon>Actinomycetes</taxon>
        <taxon>Pseudonocardiales</taxon>
        <taxon>Pseudonocardiaceae</taxon>
        <taxon>Pseudonocardia</taxon>
    </lineage>
</organism>
<dbReference type="SUPFAM" id="SSF109854">
    <property type="entry name" value="DinB/YfiT-like putative metalloenzymes"/>
    <property type="match status" value="1"/>
</dbReference>
<dbReference type="RefSeq" id="WP_311555859.1">
    <property type="nucleotide sequence ID" value="NZ_JAVREJ010000005.1"/>
</dbReference>
<accession>A0ABU2N7B7</accession>
<name>A0ABU2N7B7_9PSEU</name>
<feature type="domain" description="Mycothiol-dependent maleylpyruvate isomerase metal-binding" evidence="1">
    <location>
        <begin position="25"/>
        <end position="169"/>
    </location>
</feature>
<dbReference type="NCBIfam" id="TIGR03083">
    <property type="entry name" value="maleylpyruvate isomerase family mycothiol-dependent enzyme"/>
    <property type="match status" value="1"/>
</dbReference>
<dbReference type="InterPro" id="IPR017517">
    <property type="entry name" value="Maleyloyr_isom"/>
</dbReference>
<dbReference type="EMBL" id="JAVREJ010000005">
    <property type="protein sequence ID" value="MDT0349826.1"/>
    <property type="molecule type" value="Genomic_DNA"/>
</dbReference>
<keyword evidence="2" id="KW-0413">Isomerase</keyword>
<evidence type="ECO:0000313" key="3">
    <source>
        <dbReference type="Proteomes" id="UP001183202"/>
    </source>
</evidence>
<evidence type="ECO:0000313" key="2">
    <source>
        <dbReference type="EMBL" id="MDT0349826.1"/>
    </source>
</evidence>
<gene>
    <name evidence="2" type="ORF">RM445_09865</name>
</gene>
<comment type="caution">
    <text evidence="2">The sequence shown here is derived from an EMBL/GenBank/DDBJ whole genome shotgun (WGS) entry which is preliminary data.</text>
</comment>
<sequence length="250" mass="27749">MAAVTRTAVQDVPPIGRPEAARLARAEYQRFLEMLRGLDPDGWERPTDCTRWTVKDVAAHIVGETEAFASLREFVHQWRLAPRVRREIGAHELIDGVNEVQVRERRALSPAQLIERMADRTEAAARLRERLPRPVRAVPVTFPVVGRRSVGYLVDLVITRDVWMHRVDISRATGANLDLTSKHDGRLVADMVSDWAATHVDPFVLELTGPAGGVFVRGDAVPTRVDAVEFLRVVSGRGSGDGVLAHPLPL</sequence>
<dbReference type="InterPro" id="IPR024344">
    <property type="entry name" value="MDMPI_metal-binding"/>
</dbReference>
<proteinExistence type="predicted"/>
<dbReference type="Proteomes" id="UP001183202">
    <property type="component" value="Unassembled WGS sequence"/>
</dbReference>
<dbReference type="InterPro" id="IPR034660">
    <property type="entry name" value="DinB/YfiT-like"/>
</dbReference>
<evidence type="ECO:0000259" key="1">
    <source>
        <dbReference type="Pfam" id="PF11716"/>
    </source>
</evidence>
<dbReference type="GO" id="GO:0016853">
    <property type="term" value="F:isomerase activity"/>
    <property type="evidence" value="ECO:0007669"/>
    <property type="project" value="UniProtKB-KW"/>
</dbReference>